<reference evidence="1" key="1">
    <citation type="submission" date="2021-02" db="EMBL/GenBank/DDBJ databases">
        <title>Neisseriaceae sp. 26B isolated from the cloaca of a Common Toad-headed Turtle (Mesoclemmys nasuta).</title>
        <authorList>
            <person name="Spergser J."/>
            <person name="Busse H.-J."/>
        </authorList>
    </citation>
    <scope>NUCLEOTIDE SEQUENCE</scope>
    <source>
        <strain evidence="1">26B</strain>
    </source>
</reference>
<name>A0A892ZKM4_9NEIS</name>
<dbReference type="RefSeq" id="WP_230340307.1">
    <property type="nucleotide sequence ID" value="NZ_CP069798.1"/>
</dbReference>
<sequence>MGLAYLKTLIHHDLYHPNGLISIMGRVAKKANDIPAYQEQLQILQAALENWPIRSFNGEQMNLHGDQIWFDDNRIVLLTDFCFQEMPYRFFWVTQGFPNLLKNQMGCLILMFSIESHAGKKHIFPEWFTLFAFEPKRTAFYPQLAFHTVLDDVNFSQIDWNEAALCRAQFYHLPTESQLYKLRLANCLVPEFYGVSLPQLKETDLWQAYCMVTPRLRLESEKKYKSLKRASQR</sequence>
<evidence type="ECO:0000313" key="1">
    <source>
        <dbReference type="EMBL" id="QRQ83010.1"/>
    </source>
</evidence>
<proteinExistence type="predicted"/>
<accession>A0A892ZKM4</accession>
<keyword evidence="2" id="KW-1185">Reference proteome</keyword>
<organism evidence="1 2">
    <name type="scientific">Paralysiella testudinis</name>
    <dbReference type="NCBI Taxonomy" id="2809020"/>
    <lineage>
        <taxon>Bacteria</taxon>
        <taxon>Pseudomonadati</taxon>
        <taxon>Pseudomonadota</taxon>
        <taxon>Betaproteobacteria</taxon>
        <taxon>Neisseriales</taxon>
        <taxon>Neisseriaceae</taxon>
        <taxon>Paralysiella</taxon>
    </lineage>
</organism>
<gene>
    <name evidence="1" type="ORF">JQU52_06480</name>
</gene>
<dbReference type="Proteomes" id="UP000653156">
    <property type="component" value="Chromosome"/>
</dbReference>
<dbReference type="EMBL" id="CP069798">
    <property type="protein sequence ID" value="QRQ83010.1"/>
    <property type="molecule type" value="Genomic_DNA"/>
</dbReference>
<dbReference type="KEGG" id="ptes:JQU52_06480"/>
<protein>
    <submittedName>
        <fullName evidence="1">Uncharacterized protein</fullName>
    </submittedName>
</protein>
<evidence type="ECO:0000313" key="2">
    <source>
        <dbReference type="Proteomes" id="UP000653156"/>
    </source>
</evidence>
<dbReference type="AlphaFoldDB" id="A0A892ZKM4"/>